<evidence type="ECO:0000313" key="3">
    <source>
        <dbReference type="Proteomes" id="UP000036013"/>
    </source>
</evidence>
<name>A0A0F1WSW1_9ENTR</name>
<dbReference type="AlphaFoldDB" id="A0A0F1WSW1"/>
<accession>A0A0F1WSW1</accession>
<proteinExistence type="predicted"/>
<evidence type="ECO:0000313" key="2">
    <source>
        <dbReference type="EMBL" id="RDT57299.1"/>
    </source>
</evidence>
<reference evidence="2 4" key="2">
    <citation type="submission" date="2018-07" db="EMBL/GenBank/DDBJ databases">
        <title>The use of a cohorting ward and systematic surveillance cultures for the control of a Klebsiella pneumoniae carbapenemase (KPC)-producing Enterobacteriaceae outbreak.</title>
        <authorList>
            <person name="Doi Y."/>
        </authorList>
    </citation>
    <scope>NUCLEOTIDE SEQUENCE [LARGE SCALE GENOMIC DNA]</scope>
    <source>
        <strain evidence="2 4">1-RC-17-04017</strain>
    </source>
</reference>
<comment type="caution">
    <text evidence="1">The sequence shown here is derived from an EMBL/GenBank/DDBJ whole genome shotgun (WGS) entry which is preliminary data.</text>
</comment>
<dbReference type="EMBL" id="LEDI01000037">
    <property type="protein sequence ID" value="KLQ01763.1"/>
    <property type="molecule type" value="Genomic_DNA"/>
</dbReference>
<sequence>MANPLVPQGFLNRVRGAVSVTDVPALNITASYLGKDAISMRPDGPATDIIPTLTGTVGSQAPYQQVTVTVHLLRTQGLSDSYKNRFATDTALGEVVITPDANTLSNFTVLNAYLVNFNELPFTGMDAGYVVTISGYILANDNMWV</sequence>
<dbReference type="Proteomes" id="UP000036013">
    <property type="component" value="Unassembled WGS sequence"/>
</dbReference>
<dbReference type="GeneID" id="86977766"/>
<dbReference type="RefSeq" id="WP_023327272.1">
    <property type="nucleotide sequence ID" value="NZ_AP022466.1"/>
</dbReference>
<evidence type="ECO:0000313" key="1">
    <source>
        <dbReference type="EMBL" id="KLQ01763.1"/>
    </source>
</evidence>
<protein>
    <submittedName>
        <fullName evidence="1">Uncharacterized protein</fullName>
    </submittedName>
</protein>
<gene>
    <name evidence="1" type="ORF">ABF77_15785</name>
    <name evidence="2" type="ORF">DXF87_23345</name>
</gene>
<organism evidence="1 3">
    <name type="scientific">Enterobacter roggenkampii</name>
    <dbReference type="NCBI Taxonomy" id="1812935"/>
    <lineage>
        <taxon>Bacteria</taxon>
        <taxon>Pseudomonadati</taxon>
        <taxon>Pseudomonadota</taxon>
        <taxon>Gammaproteobacteria</taxon>
        <taxon>Enterobacterales</taxon>
        <taxon>Enterobacteriaceae</taxon>
        <taxon>Enterobacter</taxon>
        <taxon>Enterobacter cloacae complex</taxon>
    </lineage>
</organism>
<accession>A0A1S2AD64</accession>
<dbReference type="EMBL" id="QRBW01000077">
    <property type="protein sequence ID" value="RDT57299.1"/>
    <property type="molecule type" value="Genomic_DNA"/>
</dbReference>
<reference evidence="1 3" key="1">
    <citation type="submission" date="2015-06" db="EMBL/GenBank/DDBJ databases">
        <authorList>
            <person name="Adams M."/>
            <person name="Sutton G."/>
            <person name="Nelson K."/>
            <person name="Bonomo R."/>
            <person name="McCorrison J."/>
            <person name="Sanka R."/>
            <person name="Brinkac L."/>
            <person name="Nierman W."/>
        </authorList>
    </citation>
    <scope>NUCLEOTIDE SEQUENCE [LARGE SCALE GENOMIC DNA]</scope>
    <source>
        <strain evidence="1 3">GN02692</strain>
    </source>
</reference>
<dbReference type="Proteomes" id="UP000255291">
    <property type="component" value="Unassembled WGS sequence"/>
</dbReference>
<dbReference type="OrthoDB" id="6555981at2"/>
<evidence type="ECO:0000313" key="4">
    <source>
        <dbReference type="Proteomes" id="UP000255291"/>
    </source>
</evidence>